<name>A0A840SJS3_9SPIR</name>
<keyword evidence="5 7" id="KW-1133">Transmembrane helix</keyword>
<evidence type="ECO:0000256" key="7">
    <source>
        <dbReference type="SAM" id="Phobius"/>
    </source>
</evidence>
<evidence type="ECO:0000313" key="8">
    <source>
        <dbReference type="EMBL" id="MBB5219612.1"/>
    </source>
</evidence>
<dbReference type="Pfam" id="PF02417">
    <property type="entry name" value="Chromate_transp"/>
    <property type="match status" value="1"/>
</dbReference>
<evidence type="ECO:0000256" key="4">
    <source>
        <dbReference type="ARBA" id="ARBA00022692"/>
    </source>
</evidence>
<organism evidence="8 9">
    <name type="scientific">Treponema rectale</name>
    <dbReference type="NCBI Taxonomy" id="744512"/>
    <lineage>
        <taxon>Bacteria</taxon>
        <taxon>Pseudomonadati</taxon>
        <taxon>Spirochaetota</taxon>
        <taxon>Spirochaetia</taxon>
        <taxon>Spirochaetales</taxon>
        <taxon>Treponemataceae</taxon>
        <taxon>Treponema</taxon>
    </lineage>
</organism>
<feature type="transmembrane region" description="Helical" evidence="7">
    <location>
        <begin position="160"/>
        <end position="176"/>
    </location>
</feature>
<feature type="transmembrane region" description="Helical" evidence="7">
    <location>
        <begin position="12"/>
        <end position="30"/>
    </location>
</feature>
<protein>
    <submittedName>
        <fullName evidence="8">Chromate transporter</fullName>
    </submittedName>
</protein>
<dbReference type="PANTHER" id="PTHR43663">
    <property type="entry name" value="CHROMATE TRANSPORT PROTEIN-RELATED"/>
    <property type="match status" value="1"/>
</dbReference>
<accession>A0A840SJS3</accession>
<comment type="caution">
    <text evidence="8">The sequence shown here is derived from an EMBL/GenBank/DDBJ whole genome shotgun (WGS) entry which is preliminary data.</text>
</comment>
<dbReference type="PANTHER" id="PTHR43663:SF1">
    <property type="entry name" value="CHROMATE TRANSPORTER"/>
    <property type="match status" value="1"/>
</dbReference>
<feature type="transmembrane region" description="Helical" evidence="7">
    <location>
        <begin position="77"/>
        <end position="100"/>
    </location>
</feature>
<dbReference type="RefSeq" id="WP_184653034.1">
    <property type="nucleotide sequence ID" value="NZ_JACHFR010000003.1"/>
</dbReference>
<keyword evidence="4 7" id="KW-0812">Transmembrane</keyword>
<keyword evidence="9" id="KW-1185">Reference proteome</keyword>
<evidence type="ECO:0000256" key="3">
    <source>
        <dbReference type="ARBA" id="ARBA00022475"/>
    </source>
</evidence>
<evidence type="ECO:0000313" key="9">
    <source>
        <dbReference type="Proteomes" id="UP000578697"/>
    </source>
</evidence>
<dbReference type="GO" id="GO:0005886">
    <property type="term" value="C:plasma membrane"/>
    <property type="evidence" value="ECO:0007669"/>
    <property type="project" value="UniProtKB-SubCell"/>
</dbReference>
<keyword evidence="6 7" id="KW-0472">Membrane</keyword>
<evidence type="ECO:0000256" key="6">
    <source>
        <dbReference type="ARBA" id="ARBA00023136"/>
    </source>
</evidence>
<keyword evidence="3" id="KW-1003">Cell membrane</keyword>
<feature type="transmembrane region" description="Helical" evidence="7">
    <location>
        <begin position="112"/>
        <end position="132"/>
    </location>
</feature>
<dbReference type="GO" id="GO:0015109">
    <property type="term" value="F:chromate transmembrane transporter activity"/>
    <property type="evidence" value="ECO:0007669"/>
    <property type="project" value="InterPro"/>
</dbReference>
<evidence type="ECO:0000256" key="5">
    <source>
        <dbReference type="ARBA" id="ARBA00022989"/>
    </source>
</evidence>
<evidence type="ECO:0000256" key="2">
    <source>
        <dbReference type="ARBA" id="ARBA00005262"/>
    </source>
</evidence>
<feature type="transmembrane region" description="Helical" evidence="7">
    <location>
        <begin position="139"/>
        <end position="154"/>
    </location>
</feature>
<evidence type="ECO:0000256" key="1">
    <source>
        <dbReference type="ARBA" id="ARBA00004651"/>
    </source>
</evidence>
<reference evidence="8 9" key="1">
    <citation type="submission" date="2020-08" db="EMBL/GenBank/DDBJ databases">
        <title>Genomic Encyclopedia of Type Strains, Phase IV (KMG-IV): sequencing the most valuable type-strain genomes for metagenomic binning, comparative biology and taxonomic classification.</title>
        <authorList>
            <person name="Goeker M."/>
        </authorList>
    </citation>
    <scope>NUCLEOTIDE SEQUENCE [LARGE SCALE GENOMIC DNA]</scope>
    <source>
        <strain evidence="8 9">DSM 103679</strain>
    </source>
</reference>
<dbReference type="EMBL" id="JACHFR010000003">
    <property type="protein sequence ID" value="MBB5219612.1"/>
    <property type="molecule type" value="Genomic_DNA"/>
</dbReference>
<proteinExistence type="inferred from homology"/>
<dbReference type="AlphaFoldDB" id="A0A840SJS3"/>
<gene>
    <name evidence="8" type="ORF">HNP77_001994</name>
</gene>
<sequence length="181" mass="19888">MLKDLLELYITFFKIGSITFGGGLAMLPILERELVEKKSWVTNEEILDYYAIGQSTPGIIAVNVATFVGFKKKGMAGGIAATLGMISPSIIIITIIAEFISSFESIVWVQKALKGINVAVAALLTYSVINLCKKTIKKWYSAIVFLAAFSSIYFFKCHTIAVILTASLAGTLFYFFRKTSK</sequence>
<dbReference type="Proteomes" id="UP000578697">
    <property type="component" value="Unassembled WGS sequence"/>
</dbReference>
<feature type="transmembrane region" description="Helical" evidence="7">
    <location>
        <begin position="50"/>
        <end position="70"/>
    </location>
</feature>
<dbReference type="InterPro" id="IPR003370">
    <property type="entry name" value="Chromate_transpt"/>
</dbReference>
<comment type="similarity">
    <text evidence="2">Belongs to the chromate ion transporter (CHR) (TC 2.A.51) family.</text>
</comment>
<comment type="subcellular location">
    <subcellularLocation>
        <location evidence="1">Cell membrane</location>
        <topology evidence="1">Multi-pass membrane protein</topology>
    </subcellularLocation>
</comment>
<dbReference type="InterPro" id="IPR052518">
    <property type="entry name" value="CHR_Transporter"/>
</dbReference>